<keyword evidence="10 12" id="KW-0131">Cell cycle</keyword>
<evidence type="ECO:0000256" key="13">
    <source>
        <dbReference type="NCBIfam" id="TIGR00445"/>
    </source>
</evidence>
<feature type="transmembrane region" description="Helical" evidence="12">
    <location>
        <begin position="218"/>
        <end position="241"/>
    </location>
</feature>
<dbReference type="PROSITE" id="PS01347">
    <property type="entry name" value="MRAY_1"/>
    <property type="match status" value="1"/>
</dbReference>
<dbReference type="NCBIfam" id="TIGR00445">
    <property type="entry name" value="mraY"/>
    <property type="match status" value="1"/>
</dbReference>
<feature type="transmembrane region" description="Helical" evidence="12">
    <location>
        <begin position="59"/>
        <end position="78"/>
    </location>
</feature>
<dbReference type="PROSITE" id="PS01348">
    <property type="entry name" value="MRAY_2"/>
    <property type="match status" value="1"/>
</dbReference>
<keyword evidence="8 12" id="KW-1133">Transmembrane helix</keyword>
<dbReference type="EMBL" id="JACGBB010000009">
    <property type="protein sequence ID" value="MBZ7987478.1"/>
    <property type="molecule type" value="Genomic_DNA"/>
</dbReference>
<feature type="transmembrane region" description="Helical" evidence="12">
    <location>
        <begin position="84"/>
        <end position="101"/>
    </location>
</feature>
<feature type="transmembrane region" description="Helical" evidence="12">
    <location>
        <begin position="248"/>
        <end position="267"/>
    </location>
</feature>
<evidence type="ECO:0000256" key="12">
    <source>
        <dbReference type="HAMAP-Rule" id="MF_00038"/>
    </source>
</evidence>
<dbReference type="InterPro" id="IPR000715">
    <property type="entry name" value="Glycosyl_transferase_4"/>
</dbReference>
<dbReference type="Proteomes" id="UP000786183">
    <property type="component" value="Unassembled WGS sequence"/>
</dbReference>
<evidence type="ECO:0000256" key="6">
    <source>
        <dbReference type="ARBA" id="ARBA00022960"/>
    </source>
</evidence>
<evidence type="ECO:0000256" key="1">
    <source>
        <dbReference type="ARBA" id="ARBA00004141"/>
    </source>
</evidence>
<keyword evidence="12" id="KW-0479">Metal-binding</keyword>
<evidence type="ECO:0000256" key="8">
    <source>
        <dbReference type="ARBA" id="ARBA00022989"/>
    </source>
</evidence>
<proteinExistence type="inferred from homology"/>
<dbReference type="GO" id="GO:0016740">
    <property type="term" value="F:transferase activity"/>
    <property type="evidence" value="ECO:0007669"/>
    <property type="project" value="UniProtKB-KW"/>
</dbReference>
<comment type="similarity">
    <text evidence="2 12">Belongs to the glycosyltransferase 4 family. MraY subfamily.</text>
</comment>
<name>A0ABS7WSI5_9BACT</name>
<feature type="transmembrane region" description="Helical" evidence="12">
    <location>
        <begin position="273"/>
        <end position="296"/>
    </location>
</feature>
<sequence>MFNIDVNLFNYISVRAFLAFLFAFLLSVFIMPLFIAWAKTHANQPILEDVSIHQSKKNTPTMGGIVFVLTTLIASFCFIKINEYVIAAYLSLILFSLIGVIDDLKKVLHKKNKAGLSAKAKMLLLIIASILTLSPLYFASFDTNFYLPFFKYAIFDMGIFAFLFWILVLISSANAINLTDGLDGLACVPSIFSIFTLSVFVYLSSNALYANYLLLPKIANIEECCVLALALIGSLLGFLWYNCHPAQIFMGDSGSLALGGFIGYLAIITKNEILLILIGFIFVIETISVILQVSSFKIFKKRIFKMTPIHHHFEQIGWSENKIIIRFWMIAFLCCLFALITIKIR</sequence>
<evidence type="ECO:0000313" key="14">
    <source>
        <dbReference type="EMBL" id="MBZ7987478.1"/>
    </source>
</evidence>
<evidence type="ECO:0000256" key="10">
    <source>
        <dbReference type="ARBA" id="ARBA00023306"/>
    </source>
</evidence>
<comment type="subcellular location">
    <subcellularLocation>
        <location evidence="12">Cell membrane</location>
        <topology evidence="12">Multi-pass membrane protein</topology>
    </subcellularLocation>
    <subcellularLocation>
        <location evidence="1">Membrane</location>
        <topology evidence="1">Multi-pass membrane protein</topology>
    </subcellularLocation>
</comment>
<evidence type="ECO:0000256" key="11">
    <source>
        <dbReference type="ARBA" id="ARBA00023316"/>
    </source>
</evidence>
<dbReference type="Pfam" id="PF10555">
    <property type="entry name" value="MraY_sig1"/>
    <property type="match status" value="1"/>
</dbReference>
<dbReference type="InterPro" id="IPR018480">
    <property type="entry name" value="PNAcMuramoyl-5peptid_Trfase_CS"/>
</dbReference>
<keyword evidence="9 12" id="KW-0472">Membrane</keyword>
<protein>
    <recommendedName>
        <fullName evidence="12 13">Phospho-N-acetylmuramoyl-pentapeptide-transferase</fullName>
        <ecNumber evidence="12 13">2.7.8.13</ecNumber>
    </recommendedName>
    <alternativeName>
        <fullName evidence="12">UDP-MurNAc-pentapeptide phosphotransferase</fullName>
    </alternativeName>
</protein>
<keyword evidence="12" id="KW-1003">Cell membrane</keyword>
<dbReference type="Pfam" id="PF00953">
    <property type="entry name" value="Glycos_transf_4"/>
    <property type="match status" value="1"/>
</dbReference>
<dbReference type="CDD" id="cd06852">
    <property type="entry name" value="GT_MraY"/>
    <property type="match status" value="1"/>
</dbReference>
<feature type="transmembrane region" description="Helical" evidence="12">
    <location>
        <begin position="152"/>
        <end position="170"/>
    </location>
</feature>
<comment type="caution">
    <text evidence="14">The sequence shown here is derived from an EMBL/GenBank/DDBJ whole genome shotgun (WGS) entry which is preliminary data.</text>
</comment>
<keyword evidence="12" id="KW-0460">Magnesium</keyword>
<keyword evidence="3 12" id="KW-0132">Cell division</keyword>
<feature type="transmembrane region" description="Helical" evidence="12">
    <location>
        <begin position="122"/>
        <end position="140"/>
    </location>
</feature>
<keyword evidence="7 12" id="KW-0573">Peptidoglycan synthesis</keyword>
<keyword evidence="4 12" id="KW-0808">Transferase</keyword>
<dbReference type="InterPro" id="IPR003524">
    <property type="entry name" value="PNAcMuramoyl-5peptid_Trfase"/>
</dbReference>
<dbReference type="EC" id="2.7.8.13" evidence="12 13"/>
<evidence type="ECO:0000256" key="4">
    <source>
        <dbReference type="ARBA" id="ARBA00022679"/>
    </source>
</evidence>
<evidence type="ECO:0000256" key="3">
    <source>
        <dbReference type="ARBA" id="ARBA00022618"/>
    </source>
</evidence>
<comment type="function">
    <text evidence="12">Catalyzes the initial step of the lipid cycle reactions in the biosynthesis of the cell wall peptidoglycan: transfers peptidoglycan precursor phospho-MurNAc-pentapeptide from UDP-MurNAc-pentapeptide onto the lipid carrier undecaprenyl phosphate, yielding undecaprenyl-pyrophosphoryl-MurNAc-pentapeptide, known as lipid I.</text>
</comment>
<comment type="cofactor">
    <cofactor evidence="12">
        <name>Mg(2+)</name>
        <dbReference type="ChEBI" id="CHEBI:18420"/>
    </cofactor>
</comment>
<keyword evidence="5 12" id="KW-0812">Transmembrane</keyword>
<keyword evidence="15" id="KW-1185">Reference proteome</keyword>
<feature type="transmembrane region" description="Helical" evidence="12">
    <location>
        <begin position="12"/>
        <end position="38"/>
    </location>
</feature>
<evidence type="ECO:0000256" key="5">
    <source>
        <dbReference type="ARBA" id="ARBA00022692"/>
    </source>
</evidence>
<gene>
    <name evidence="12" type="primary">mraY</name>
    <name evidence="14" type="ORF">AVCANL283_05105</name>
</gene>
<organism evidence="14 15">
    <name type="scientific">Campylobacter canadensis</name>
    <dbReference type="NCBI Taxonomy" id="449520"/>
    <lineage>
        <taxon>Bacteria</taxon>
        <taxon>Pseudomonadati</taxon>
        <taxon>Campylobacterota</taxon>
        <taxon>Epsilonproteobacteria</taxon>
        <taxon>Campylobacterales</taxon>
        <taxon>Campylobacteraceae</taxon>
        <taxon>Campylobacter</taxon>
    </lineage>
</organism>
<dbReference type="RefSeq" id="WP_172233543.1">
    <property type="nucleotide sequence ID" value="NZ_CP035946.1"/>
</dbReference>
<dbReference type="HAMAP" id="MF_00038">
    <property type="entry name" value="MraY"/>
    <property type="match status" value="1"/>
</dbReference>
<feature type="transmembrane region" description="Helical" evidence="12">
    <location>
        <begin position="182"/>
        <end position="203"/>
    </location>
</feature>
<accession>A0ABS7WSI5</accession>
<evidence type="ECO:0000256" key="7">
    <source>
        <dbReference type="ARBA" id="ARBA00022984"/>
    </source>
</evidence>
<evidence type="ECO:0000256" key="2">
    <source>
        <dbReference type="ARBA" id="ARBA00005583"/>
    </source>
</evidence>
<dbReference type="PANTHER" id="PTHR22926">
    <property type="entry name" value="PHOSPHO-N-ACETYLMURAMOYL-PENTAPEPTIDE-TRANSFERASE"/>
    <property type="match status" value="1"/>
</dbReference>
<evidence type="ECO:0000256" key="9">
    <source>
        <dbReference type="ARBA" id="ARBA00023136"/>
    </source>
</evidence>
<comment type="catalytic activity">
    <reaction evidence="12">
        <text>UDP-N-acetyl-alpha-D-muramoyl-L-alanyl-gamma-D-glutamyl-meso-2,6-diaminopimeloyl-D-alanyl-D-alanine + di-trans,octa-cis-undecaprenyl phosphate = di-trans,octa-cis-undecaprenyl diphospho-N-acetyl-alpha-D-muramoyl-L-alanyl-D-glutamyl-meso-2,6-diaminopimeloyl-D-alanyl-D-alanine + UMP</text>
        <dbReference type="Rhea" id="RHEA:28386"/>
        <dbReference type="ChEBI" id="CHEBI:57865"/>
        <dbReference type="ChEBI" id="CHEBI:60392"/>
        <dbReference type="ChEBI" id="CHEBI:61386"/>
        <dbReference type="ChEBI" id="CHEBI:61387"/>
        <dbReference type="EC" id="2.7.8.13"/>
    </reaction>
</comment>
<keyword evidence="11 12" id="KW-0961">Cell wall biogenesis/degradation</keyword>
<keyword evidence="6 12" id="KW-0133">Cell shape</keyword>
<comment type="pathway">
    <text evidence="12">Cell wall biogenesis; peptidoglycan biosynthesis.</text>
</comment>
<evidence type="ECO:0000313" key="15">
    <source>
        <dbReference type="Proteomes" id="UP000786183"/>
    </source>
</evidence>
<dbReference type="PANTHER" id="PTHR22926:SF5">
    <property type="entry name" value="PHOSPHO-N-ACETYLMURAMOYL-PENTAPEPTIDE-TRANSFERASE HOMOLOG"/>
    <property type="match status" value="1"/>
</dbReference>
<reference evidence="14 15" key="1">
    <citation type="submission" date="2020-07" db="EMBL/GenBank/DDBJ databases">
        <title>Transfer of Campylobacter canadensis to the novel genus Avispirillum gen. nov., that also includes two novel species recovered from migratory waterfowl: Avispirillum anseris sp. nov. and Avispirillum brantae sp. nov.</title>
        <authorList>
            <person name="Miller W.G."/>
            <person name="Chapman M.H."/>
            <person name="Yee E."/>
            <person name="Inglis G.D."/>
        </authorList>
    </citation>
    <scope>NUCLEOTIDE SEQUENCE [LARGE SCALE GENOMIC DNA]</scope>
    <source>
        <strain evidence="14 15">L283</strain>
    </source>
</reference>
<feature type="transmembrane region" description="Helical" evidence="12">
    <location>
        <begin position="323"/>
        <end position="342"/>
    </location>
</feature>